<reference evidence="1 2" key="1">
    <citation type="submission" date="2019-03" db="EMBL/GenBank/DDBJ databases">
        <title>Genomic Encyclopedia of Type Strains, Phase IV (KMG-IV): sequencing the most valuable type-strain genomes for metagenomic binning, comparative biology and taxonomic classification.</title>
        <authorList>
            <person name="Goeker M."/>
        </authorList>
    </citation>
    <scope>NUCLEOTIDE SEQUENCE [LARGE SCALE GENOMIC DNA]</scope>
    <source>
        <strain evidence="1 2">DSM 15969</strain>
    </source>
</reference>
<dbReference type="Gene3D" id="3.30.429.10">
    <property type="entry name" value="Macrophage Migration Inhibitory Factor"/>
    <property type="match status" value="1"/>
</dbReference>
<dbReference type="AlphaFoldDB" id="A0A4R1PTU7"/>
<keyword evidence="2" id="KW-1185">Reference proteome</keyword>
<dbReference type="SUPFAM" id="SSF55331">
    <property type="entry name" value="Tautomerase/MIF"/>
    <property type="match status" value="1"/>
</dbReference>
<dbReference type="EMBL" id="SLUI01000013">
    <property type="protein sequence ID" value="TCL35262.1"/>
    <property type="molecule type" value="Genomic_DNA"/>
</dbReference>
<dbReference type="OrthoDB" id="5587545at2"/>
<organism evidence="1 2">
    <name type="scientific">Anaerospora hongkongensis</name>
    <dbReference type="NCBI Taxonomy" id="244830"/>
    <lineage>
        <taxon>Bacteria</taxon>
        <taxon>Bacillati</taxon>
        <taxon>Bacillota</taxon>
        <taxon>Negativicutes</taxon>
        <taxon>Selenomonadales</taxon>
        <taxon>Sporomusaceae</taxon>
        <taxon>Anaerospora</taxon>
    </lineage>
</organism>
<evidence type="ECO:0000313" key="2">
    <source>
        <dbReference type="Proteomes" id="UP000295063"/>
    </source>
</evidence>
<proteinExistence type="predicted"/>
<dbReference type="InterPro" id="IPR015017">
    <property type="entry name" value="DUF1904"/>
</dbReference>
<dbReference type="RefSeq" id="WP_132082671.1">
    <property type="nucleotide sequence ID" value="NZ_SLUI01000013.1"/>
</dbReference>
<dbReference type="InterPro" id="IPR014347">
    <property type="entry name" value="Tautomerase/MIF_sf"/>
</dbReference>
<dbReference type="Proteomes" id="UP000295063">
    <property type="component" value="Unassembled WGS sequence"/>
</dbReference>
<protein>
    <submittedName>
        <fullName evidence="1">Uncharacterized protein DUF1904</fullName>
    </submittedName>
</protein>
<dbReference type="Pfam" id="PF08921">
    <property type="entry name" value="DUF1904"/>
    <property type="match status" value="1"/>
</dbReference>
<sequence length="108" mass="12432">MPQIMIRGMDQKDIQLISKQLVTELTECIGCPREYFTIELLPTILIADGEIRKGDPVVQVNWFDRGQTVQDQAAAILDKHIRGAGYHQVEIYFLVLSETKYYENGCHY</sequence>
<evidence type="ECO:0000313" key="1">
    <source>
        <dbReference type="EMBL" id="TCL35262.1"/>
    </source>
</evidence>
<gene>
    <name evidence="1" type="ORF">EV210_113105</name>
</gene>
<name>A0A4R1PTU7_9FIRM</name>
<comment type="caution">
    <text evidence="1">The sequence shown here is derived from an EMBL/GenBank/DDBJ whole genome shotgun (WGS) entry which is preliminary data.</text>
</comment>
<accession>A0A4R1PTU7</accession>